<keyword evidence="13 14" id="KW-0998">Cell outer membrane</keyword>
<dbReference type="PANTHER" id="PTHR32552">
    <property type="entry name" value="FERRICHROME IRON RECEPTOR-RELATED"/>
    <property type="match status" value="1"/>
</dbReference>
<dbReference type="Proteomes" id="UP000317496">
    <property type="component" value="Chromosome"/>
</dbReference>
<evidence type="ECO:0000256" key="9">
    <source>
        <dbReference type="ARBA" id="ARBA00023065"/>
    </source>
</evidence>
<dbReference type="PANTHER" id="PTHR32552:SF84">
    <property type="entry name" value="TONB-DEPENDENT RECEPTOR-RELATED"/>
    <property type="match status" value="1"/>
</dbReference>
<dbReference type="KEGG" id="fer:FNB15_13245"/>
<evidence type="ECO:0000256" key="5">
    <source>
        <dbReference type="ARBA" id="ARBA00022496"/>
    </source>
</evidence>
<keyword evidence="4 14" id="KW-1134">Transmembrane beta strand</keyword>
<proteinExistence type="inferred from homology"/>
<evidence type="ECO:0000256" key="1">
    <source>
        <dbReference type="ARBA" id="ARBA00004571"/>
    </source>
</evidence>
<dbReference type="Pfam" id="PF07715">
    <property type="entry name" value="Plug"/>
    <property type="match status" value="1"/>
</dbReference>
<evidence type="ECO:0000256" key="11">
    <source>
        <dbReference type="ARBA" id="ARBA00023136"/>
    </source>
</evidence>
<feature type="signal peptide" evidence="17">
    <location>
        <begin position="1"/>
        <end position="28"/>
    </location>
</feature>
<keyword evidence="11 14" id="KW-0472">Membrane</keyword>
<keyword evidence="8" id="KW-0408">Iron</keyword>
<evidence type="ECO:0000256" key="14">
    <source>
        <dbReference type="PROSITE-ProRule" id="PRU01360"/>
    </source>
</evidence>
<sequence length="708" mass="77740">MARSNSHRTQSVRLSIPVLLLSTVSALAQDARLPTISVAGQQPNEDAGLQLAQPAATGSRLGLTPLETPASVEVITEETIRARGYATVTEAVSQAAGISSTADPGNGHSAISTRGFIGHNSLLRLYDGTQMYVGAGTVTFPFDTWTADRIEILRGPASVLYGAGGIGGVVNVVPKKPSATFQNEAMFEFGSNLERHVAAGSGGPINSKVSYRADVSGRKSDGWVDRDETESLVFGLGLRAQASDTLAISLSHDYGYQNPSRYFGTPLINGQLDESIRKKNYNAEDSLIQYRDNWTQLKFEWEASDSVTFNNTLYRLTTNRHWRNIESYSYNAGTGLIDRADALEIAHDQVQYGNRFDATIESSVLGLKNQSAVGLDVNQVDFKYAHNFDNGAALTSVDPFSPQVGLFQSDDPFRPRHQTQTKQYSLFAEDRLSVTDKWTLVGGLRFDHIVLNRDQFDNAANSFEKTFADLTWRAGTVYNLTPDLAVYGQYATATDPVGGILNLSATNRGFTLATGKQTEVGVKQSLMNGRAEWTLAGYHIVKTDITSRVPGNPTLTQQIGEQSTRGVEFATGFDLARDWRLEGNATWLDARFDEFTEAGGASRAGNTPPKVPELLGNLWLTWAFAPEWKARSGVRYVGERYSDNANLNKLPDYTVVDLGLEWTPHKDVSIGFRLYNLFDKVYAETAYNDQQWVLGLPRTAVVSTHVKF</sequence>
<evidence type="ECO:0000256" key="10">
    <source>
        <dbReference type="ARBA" id="ARBA00023077"/>
    </source>
</evidence>
<dbReference type="InterPro" id="IPR012910">
    <property type="entry name" value="Plug_dom"/>
</dbReference>
<dbReference type="Gene3D" id="2.40.170.20">
    <property type="entry name" value="TonB-dependent receptor, beta-barrel domain"/>
    <property type="match status" value="1"/>
</dbReference>
<dbReference type="Gene3D" id="2.170.130.10">
    <property type="entry name" value="TonB-dependent receptor, plug domain"/>
    <property type="match status" value="1"/>
</dbReference>
<feature type="domain" description="TonB-dependent receptor-like beta-barrel" evidence="18">
    <location>
        <begin position="248"/>
        <end position="677"/>
    </location>
</feature>
<comment type="similarity">
    <text evidence="2 14 16">Belongs to the TonB-dependent receptor family.</text>
</comment>
<evidence type="ECO:0000313" key="20">
    <source>
        <dbReference type="EMBL" id="QDO98175.1"/>
    </source>
</evidence>
<evidence type="ECO:0000256" key="17">
    <source>
        <dbReference type="SAM" id="SignalP"/>
    </source>
</evidence>
<dbReference type="InterPro" id="IPR039426">
    <property type="entry name" value="TonB-dep_rcpt-like"/>
</dbReference>
<dbReference type="RefSeq" id="WP_144069156.1">
    <property type="nucleotide sequence ID" value="NZ_CP041636.1"/>
</dbReference>
<dbReference type="NCBIfam" id="TIGR01783">
    <property type="entry name" value="TonB-siderophor"/>
    <property type="match status" value="1"/>
</dbReference>
<dbReference type="OrthoDB" id="9760333at2"/>
<accession>A0A516H353</accession>
<dbReference type="InterPro" id="IPR036942">
    <property type="entry name" value="Beta-barrel_TonB_sf"/>
</dbReference>
<feature type="domain" description="TonB-dependent receptor plug" evidence="19">
    <location>
        <begin position="66"/>
        <end position="169"/>
    </location>
</feature>
<evidence type="ECO:0000256" key="8">
    <source>
        <dbReference type="ARBA" id="ARBA00023004"/>
    </source>
</evidence>
<dbReference type="PROSITE" id="PS52016">
    <property type="entry name" value="TONB_DEPENDENT_REC_3"/>
    <property type="match status" value="1"/>
</dbReference>
<dbReference type="GO" id="GO:0038023">
    <property type="term" value="F:signaling receptor activity"/>
    <property type="evidence" value="ECO:0007669"/>
    <property type="project" value="InterPro"/>
</dbReference>
<evidence type="ECO:0000259" key="18">
    <source>
        <dbReference type="Pfam" id="PF00593"/>
    </source>
</evidence>
<evidence type="ECO:0000256" key="16">
    <source>
        <dbReference type="RuleBase" id="RU003357"/>
    </source>
</evidence>
<evidence type="ECO:0000256" key="6">
    <source>
        <dbReference type="ARBA" id="ARBA00022692"/>
    </source>
</evidence>
<protein>
    <submittedName>
        <fullName evidence="20">TonB-dependent receptor</fullName>
    </submittedName>
</protein>
<dbReference type="GO" id="GO:0015344">
    <property type="term" value="F:siderophore uptake transmembrane transporter activity"/>
    <property type="evidence" value="ECO:0007669"/>
    <property type="project" value="TreeGrafter"/>
</dbReference>
<dbReference type="InterPro" id="IPR000531">
    <property type="entry name" value="Beta-barrel_TonB"/>
</dbReference>
<keyword evidence="7 17" id="KW-0732">Signal</keyword>
<feature type="chain" id="PRO_5021995700" evidence="17">
    <location>
        <begin position="29"/>
        <end position="708"/>
    </location>
</feature>
<dbReference type="InterPro" id="IPR010105">
    <property type="entry name" value="TonB_sidphr_rcpt"/>
</dbReference>
<dbReference type="SUPFAM" id="SSF56935">
    <property type="entry name" value="Porins"/>
    <property type="match status" value="1"/>
</dbReference>
<evidence type="ECO:0000256" key="3">
    <source>
        <dbReference type="ARBA" id="ARBA00022448"/>
    </source>
</evidence>
<dbReference type="CDD" id="cd01347">
    <property type="entry name" value="ligand_gated_channel"/>
    <property type="match status" value="1"/>
</dbReference>
<dbReference type="EMBL" id="CP041636">
    <property type="protein sequence ID" value="QDO98175.1"/>
    <property type="molecule type" value="Genomic_DNA"/>
</dbReference>
<keyword evidence="12 20" id="KW-0675">Receptor</keyword>
<keyword evidence="3 14" id="KW-0813">Transport</keyword>
<dbReference type="AlphaFoldDB" id="A0A516H353"/>
<feature type="short sequence motif" description="TonB C-terminal box" evidence="15">
    <location>
        <begin position="691"/>
        <end position="708"/>
    </location>
</feature>
<evidence type="ECO:0000256" key="4">
    <source>
        <dbReference type="ARBA" id="ARBA00022452"/>
    </source>
</evidence>
<keyword evidence="5" id="KW-0410">Iron transport</keyword>
<evidence type="ECO:0000259" key="19">
    <source>
        <dbReference type="Pfam" id="PF07715"/>
    </source>
</evidence>
<evidence type="ECO:0000256" key="2">
    <source>
        <dbReference type="ARBA" id="ARBA00009810"/>
    </source>
</evidence>
<evidence type="ECO:0000256" key="12">
    <source>
        <dbReference type="ARBA" id="ARBA00023170"/>
    </source>
</evidence>
<dbReference type="GO" id="GO:0015891">
    <property type="term" value="P:siderophore transport"/>
    <property type="evidence" value="ECO:0007669"/>
    <property type="project" value="InterPro"/>
</dbReference>
<dbReference type="PROSITE" id="PS01156">
    <property type="entry name" value="TONB_DEPENDENT_REC_2"/>
    <property type="match status" value="1"/>
</dbReference>
<keyword evidence="9" id="KW-0406">Ion transport</keyword>
<dbReference type="GO" id="GO:0009279">
    <property type="term" value="C:cell outer membrane"/>
    <property type="evidence" value="ECO:0007669"/>
    <property type="project" value="UniProtKB-SubCell"/>
</dbReference>
<dbReference type="InterPro" id="IPR037066">
    <property type="entry name" value="Plug_dom_sf"/>
</dbReference>
<name>A0A516H353_9PROT</name>
<comment type="subcellular location">
    <subcellularLocation>
        <location evidence="1 14">Cell outer membrane</location>
        <topology evidence="1 14">Multi-pass membrane protein</topology>
    </subcellularLocation>
</comment>
<evidence type="ECO:0000256" key="7">
    <source>
        <dbReference type="ARBA" id="ARBA00022729"/>
    </source>
</evidence>
<keyword evidence="6 14" id="KW-0812">Transmembrane</keyword>
<evidence type="ECO:0000313" key="21">
    <source>
        <dbReference type="Proteomes" id="UP000317496"/>
    </source>
</evidence>
<dbReference type="InterPro" id="IPR010917">
    <property type="entry name" value="TonB_rcpt_CS"/>
</dbReference>
<reference evidence="20 21" key="1">
    <citation type="submission" date="2019-07" db="EMBL/GenBank/DDBJ databases">
        <title>Genome sequencing for Ferrovibrio sp. K5.</title>
        <authorList>
            <person name="Park S.-J."/>
        </authorList>
    </citation>
    <scope>NUCLEOTIDE SEQUENCE [LARGE SCALE GENOMIC DNA]</scope>
    <source>
        <strain evidence="20 21">K5</strain>
    </source>
</reference>
<keyword evidence="21" id="KW-1185">Reference proteome</keyword>
<evidence type="ECO:0000256" key="15">
    <source>
        <dbReference type="PROSITE-ProRule" id="PRU10144"/>
    </source>
</evidence>
<keyword evidence="10 16" id="KW-0798">TonB box</keyword>
<gene>
    <name evidence="20" type="ORF">FNB15_13245</name>
</gene>
<organism evidence="20 21">
    <name type="scientific">Ferrovibrio terrae</name>
    <dbReference type="NCBI Taxonomy" id="2594003"/>
    <lineage>
        <taxon>Bacteria</taxon>
        <taxon>Pseudomonadati</taxon>
        <taxon>Pseudomonadota</taxon>
        <taxon>Alphaproteobacteria</taxon>
        <taxon>Rhodospirillales</taxon>
        <taxon>Rhodospirillaceae</taxon>
        <taxon>Ferrovibrio</taxon>
    </lineage>
</organism>
<evidence type="ECO:0000256" key="13">
    <source>
        <dbReference type="ARBA" id="ARBA00023237"/>
    </source>
</evidence>
<dbReference type="Pfam" id="PF00593">
    <property type="entry name" value="TonB_dep_Rec_b-barrel"/>
    <property type="match status" value="1"/>
</dbReference>